<dbReference type="InterPro" id="IPR006935">
    <property type="entry name" value="Helicase/UvrB_N"/>
</dbReference>
<dbReference type="AlphaFoldDB" id="A0A418YUP0"/>
<reference evidence="2 3" key="1">
    <citation type="submission" date="2018-08" db="EMBL/GenBank/DDBJ databases">
        <title>Sphingobium sp. EO9.</title>
        <authorList>
            <person name="Park Y."/>
            <person name="Kim K.H."/>
            <person name="Jeon C.O."/>
        </authorList>
    </citation>
    <scope>NUCLEOTIDE SEQUENCE [LARGE SCALE GENOMIC DNA]</scope>
    <source>
        <strain evidence="2 3">EO9</strain>
    </source>
</reference>
<organism evidence="2 3">
    <name type="scientific">Sphingobium terrigena</name>
    <dbReference type="NCBI Taxonomy" id="2304063"/>
    <lineage>
        <taxon>Bacteria</taxon>
        <taxon>Pseudomonadati</taxon>
        <taxon>Pseudomonadota</taxon>
        <taxon>Alphaproteobacteria</taxon>
        <taxon>Sphingomonadales</taxon>
        <taxon>Sphingomonadaceae</taxon>
        <taxon>Sphingobium</taxon>
    </lineage>
</organism>
<comment type="caution">
    <text evidence="2">The sequence shown here is derived from an EMBL/GenBank/DDBJ whole genome shotgun (WGS) entry which is preliminary data.</text>
</comment>
<protein>
    <recommendedName>
        <fullName evidence="1">Helicase/UvrB N-terminal domain-containing protein</fullName>
    </recommendedName>
</protein>
<dbReference type="RefSeq" id="WP_119744901.1">
    <property type="nucleotide sequence ID" value="NZ_QVRA01000005.1"/>
</dbReference>
<evidence type="ECO:0000313" key="2">
    <source>
        <dbReference type="EMBL" id="RJG55846.1"/>
    </source>
</evidence>
<dbReference type="GO" id="GO:0005524">
    <property type="term" value="F:ATP binding"/>
    <property type="evidence" value="ECO:0007669"/>
    <property type="project" value="InterPro"/>
</dbReference>
<dbReference type="GO" id="GO:0003677">
    <property type="term" value="F:DNA binding"/>
    <property type="evidence" value="ECO:0007669"/>
    <property type="project" value="InterPro"/>
</dbReference>
<dbReference type="InterPro" id="IPR027417">
    <property type="entry name" value="P-loop_NTPase"/>
</dbReference>
<dbReference type="Pfam" id="PF04851">
    <property type="entry name" value="ResIII"/>
    <property type="match status" value="1"/>
</dbReference>
<feature type="domain" description="Helicase/UvrB N-terminal" evidence="1">
    <location>
        <begin position="4"/>
        <end position="208"/>
    </location>
</feature>
<dbReference type="Proteomes" id="UP000283469">
    <property type="component" value="Unassembled WGS sequence"/>
</dbReference>
<dbReference type="EMBL" id="QVRA01000005">
    <property type="protein sequence ID" value="RJG55846.1"/>
    <property type="molecule type" value="Genomic_DNA"/>
</dbReference>
<sequence length="783" mass="86431">MTDIQLLPFQTRASQQIVNRFAKLASDAKRPWVHGEWKVPYYQALSALTGAGKTPILADAVAQMRHLVVGEPIVLWISKARAVVEQTFGNFEGGGKYGHLIEGFDVRYLLELNDDVVSDDTTPLIALATVGTFNQKSRSDGTLIVHQQRDDDGSKALWTLLTDRVAKTTGVRRPLVIIYDEGHNLSDQQTDLLLELEPDAIIVASATMRTPGQLGKLINRLTDHGWSDTPQIDAKDDIKSSLVTAVNNGDVVRAGLVKRAVELAGYTSIMETMIDDMLEAIEVAEKASKVQNAGFLPKAIYVSKTNINADDGSMDQPSKPFTERRAPPILIWRYLVEEKNIDPSTIAVYCDLKFERTTNPPPLDFKLFSGGEQDFAVFQSGNYRHIIFNQSLQEGWDDPACCFAYIDKSMGSSVQVEQVIGRALRQPGAMHYADPILNTASFFIRVDEKQAFPKILKSVEAKLAADLPDVKVEGFTDRRDRERSRLEPKKLMQIPSVHIDAEDAEQPVANAVGVVLDFRQKSADTAGKGQVVKAVQTIGFGDKAKISKGDTPHSNRVMARWILRREIMTLYPEVAAAIDWSEGKFNAAVEITSNAASHLRSEADAIVDAYLTNSDLSTEDGNPFTVGPISVNPAKAKPYTNALHPSYDLNDLEHEIAEEIDATGYDWCRNPVNGGYSLPLLDKGDTRRFFPDFLVWKEGLVFAIDPKAAMLVRTDAGRKLLDVHDGNGKRKLLVRLISTGKWNDQVQRTSTKGFTVWALSRGGKLKPRCVGSASEAVEAALKP</sequence>
<name>A0A418YUP0_9SPHN</name>
<accession>A0A418YUP0</accession>
<dbReference type="SUPFAM" id="SSF52540">
    <property type="entry name" value="P-loop containing nucleoside triphosphate hydrolases"/>
    <property type="match status" value="1"/>
</dbReference>
<gene>
    <name evidence="2" type="ORF">D0Z70_07340</name>
</gene>
<evidence type="ECO:0000259" key="1">
    <source>
        <dbReference type="Pfam" id="PF04851"/>
    </source>
</evidence>
<dbReference type="OrthoDB" id="9804145at2"/>
<keyword evidence="3" id="KW-1185">Reference proteome</keyword>
<proteinExistence type="predicted"/>
<evidence type="ECO:0000313" key="3">
    <source>
        <dbReference type="Proteomes" id="UP000283469"/>
    </source>
</evidence>
<dbReference type="GO" id="GO:0016787">
    <property type="term" value="F:hydrolase activity"/>
    <property type="evidence" value="ECO:0007669"/>
    <property type="project" value="InterPro"/>
</dbReference>
<dbReference type="Gene3D" id="3.40.50.300">
    <property type="entry name" value="P-loop containing nucleotide triphosphate hydrolases"/>
    <property type="match status" value="2"/>
</dbReference>